<dbReference type="Gene3D" id="2.40.420.20">
    <property type="match status" value="1"/>
</dbReference>
<dbReference type="GO" id="GO:0015562">
    <property type="term" value="F:efflux transmembrane transporter activity"/>
    <property type="evidence" value="ECO:0007669"/>
    <property type="project" value="TreeGrafter"/>
</dbReference>
<dbReference type="SUPFAM" id="SSF111369">
    <property type="entry name" value="HlyD-like secretion proteins"/>
    <property type="match status" value="1"/>
</dbReference>
<dbReference type="PANTHER" id="PTHR30469:SF20">
    <property type="entry name" value="EFFLUX RND TRANSPORTER PERIPLASMIC ADAPTOR SUBUNIT"/>
    <property type="match status" value="1"/>
</dbReference>
<accession>A0A0F9TQA5</accession>
<gene>
    <name evidence="1" type="ORF">LCGC14_0301230</name>
</gene>
<dbReference type="InterPro" id="IPR006143">
    <property type="entry name" value="RND_pump_MFP"/>
</dbReference>
<dbReference type="PANTHER" id="PTHR30469">
    <property type="entry name" value="MULTIDRUG RESISTANCE PROTEIN MDTA"/>
    <property type="match status" value="1"/>
</dbReference>
<dbReference type="Gene3D" id="1.10.287.470">
    <property type="entry name" value="Helix hairpin bin"/>
    <property type="match status" value="1"/>
</dbReference>
<comment type="caution">
    <text evidence="1">The sequence shown here is derived from an EMBL/GenBank/DDBJ whole genome shotgun (WGS) entry which is preliminary data.</text>
</comment>
<dbReference type="NCBIfam" id="TIGR01730">
    <property type="entry name" value="RND_mfp"/>
    <property type="match status" value="1"/>
</dbReference>
<dbReference type="Gene3D" id="2.40.50.100">
    <property type="match status" value="1"/>
</dbReference>
<proteinExistence type="predicted"/>
<dbReference type="AlphaFoldDB" id="A0A0F9TQA5"/>
<dbReference type="GO" id="GO:1990281">
    <property type="term" value="C:efflux pump complex"/>
    <property type="evidence" value="ECO:0007669"/>
    <property type="project" value="TreeGrafter"/>
</dbReference>
<name>A0A0F9TQA5_9ZZZZ</name>
<dbReference type="Gene3D" id="2.40.30.170">
    <property type="match status" value="1"/>
</dbReference>
<evidence type="ECO:0000313" key="1">
    <source>
        <dbReference type="EMBL" id="KKN83250.1"/>
    </source>
</evidence>
<protein>
    <recommendedName>
        <fullName evidence="2">RND efflux pump membrane fusion protein barrel-sandwich domain-containing protein</fullName>
    </recommendedName>
</protein>
<dbReference type="EMBL" id="LAZR01000188">
    <property type="protein sequence ID" value="KKN83250.1"/>
    <property type="molecule type" value="Genomic_DNA"/>
</dbReference>
<organism evidence="1">
    <name type="scientific">marine sediment metagenome</name>
    <dbReference type="NCBI Taxonomy" id="412755"/>
    <lineage>
        <taxon>unclassified sequences</taxon>
        <taxon>metagenomes</taxon>
        <taxon>ecological metagenomes</taxon>
    </lineage>
</organism>
<sequence>MKQLISVLLCATLATPLIAQSADDLTPSGIQAPIRSVKLIEAGGAAAQVKRVFFGQIAARETVDLSFEVGGRMVMFDAQEGQFLQEGAQIAALDAAPFERAVQRAEVQLTQAERDFERSQTLAKSNAVSTAQAQDTQTARDLARLALTEAREALDHATLIAPFRALVASRLTPNYANIAPGQAIVRLHDMSEVRVEIDVPEQMFQMYSNAAGIEFTGTSPVFSGGVPLELREFNAETQSIGQSYRVTLALPADRVTPKLIPGASMSVTARVAAGDDTATTLPPSAVMMAGDQARVMVYTPDESGTQGQVSWVPVEVSSSTGTDIVATGLEPGTLVVGAGTQLLREGDTVRPFNGLSIE</sequence>
<reference evidence="1" key="1">
    <citation type="journal article" date="2015" name="Nature">
        <title>Complex archaea that bridge the gap between prokaryotes and eukaryotes.</title>
        <authorList>
            <person name="Spang A."/>
            <person name="Saw J.H."/>
            <person name="Jorgensen S.L."/>
            <person name="Zaremba-Niedzwiedzka K."/>
            <person name="Martijn J."/>
            <person name="Lind A.E."/>
            <person name="van Eijk R."/>
            <person name="Schleper C."/>
            <person name="Guy L."/>
            <person name="Ettema T.J."/>
        </authorList>
    </citation>
    <scope>NUCLEOTIDE SEQUENCE</scope>
</reference>
<evidence type="ECO:0008006" key="2">
    <source>
        <dbReference type="Google" id="ProtNLM"/>
    </source>
</evidence>